<dbReference type="EMBL" id="KM982402">
    <property type="protein sequence ID" value="AKI80212.1"/>
    <property type="molecule type" value="Genomic_DNA"/>
</dbReference>
<keyword evidence="2" id="KW-1185">Reference proteome</keyword>
<dbReference type="InterPro" id="IPR021130">
    <property type="entry name" value="PRib-ATP_PPHydrolase-like"/>
</dbReference>
<accession>A0A0G2Y8R0</accession>
<dbReference type="Proteomes" id="UP000240461">
    <property type="component" value="Segment"/>
</dbReference>
<proteinExistence type="predicted"/>
<dbReference type="KEGG" id="vg:80514010"/>
<dbReference type="InterPro" id="IPR033653">
    <property type="entry name" value="NTP-PPase_DR2231-like"/>
</dbReference>
<dbReference type="Gene3D" id="1.10.3420.10">
    <property type="entry name" value="putative ntp pyrophosphohydrolase like domain"/>
    <property type="match status" value="2"/>
</dbReference>
<evidence type="ECO:0000313" key="1">
    <source>
        <dbReference type="EMBL" id="AKI80212.1"/>
    </source>
</evidence>
<dbReference type="CDD" id="cd11530">
    <property type="entry name" value="NTP-PPase_DR2231_like"/>
    <property type="match status" value="1"/>
</dbReference>
<evidence type="ECO:0000313" key="2">
    <source>
        <dbReference type="Proteomes" id="UP000240461"/>
    </source>
</evidence>
<sequence>MTDFTNSEKATNFQAVGEFNRTFGHPANTVFQHKIFDENPQTVKLRLDLIKEEVGELVDALNENNLKEILDACGDILYVVYGMGQVFGINLDHKGPLESIEKPGYPKFSRNYSVNKNVFTENYCDVKKLVDKISDTYNCLDLSVAEKNIGNVSYHLYTILTFVYELSDVVGFDLDEVFDRVHRSNMSKLCLNEQEAVETIEHYKTLPGFESVNVKYRLAIDNKRYVIYNAESGKILKSKYFKLPNFSDLLE</sequence>
<dbReference type="InterPro" id="IPR023292">
    <property type="entry name" value="NTP_PyroPHydrolase-like_dom_sf"/>
</dbReference>
<protein>
    <submittedName>
        <fullName evidence="1">Phosphoribosyl-ATP pyrophosphohydrolase-domain containing protein (Two domains)</fullName>
    </submittedName>
</protein>
<organism evidence="1 2">
    <name type="scientific">Acanthamoeba polyphaga mimivirus Kroon</name>
    <dbReference type="NCBI Taxonomy" id="3069720"/>
    <lineage>
        <taxon>Viruses</taxon>
        <taxon>Varidnaviria</taxon>
        <taxon>Bamfordvirae</taxon>
        <taxon>Nucleocytoviricota</taxon>
        <taxon>Megaviricetes</taxon>
        <taxon>Imitervirales</taxon>
        <taxon>Mimiviridae</taxon>
        <taxon>Megamimivirinae</taxon>
        <taxon>Mimivirus</taxon>
        <taxon>Mimivirus lagoaense</taxon>
    </lineage>
</organism>
<reference evidence="1 2" key="1">
    <citation type="submission" date="2014-10" db="EMBL/GenBank/DDBJ databases">
        <title>Pan-genome analysis of Brazilian lineage A amoebal mimiviruses.</title>
        <authorList>
            <person name="Assis F.L."/>
            <person name="Abrahao J.S."/>
            <person name="Kroon E.G."/>
            <person name="Dornas F.P."/>
            <person name="Andrade K.R."/>
            <person name="Borato P.V.M."/>
            <person name="Pilotto M.R."/>
            <person name="Benamar S."/>
            <person name="LaScola B."/>
            <person name="Colson P."/>
        </authorList>
    </citation>
    <scope>NUCLEOTIDE SEQUENCE [LARGE SCALE GENOMIC DNA]</scope>
    <source>
        <strain evidence="1 2">Kroon</strain>
    </source>
</reference>
<dbReference type="Pfam" id="PF01503">
    <property type="entry name" value="PRA-PH"/>
    <property type="match status" value="1"/>
</dbReference>
<name>A0A0G2Y8R0_9VIRU</name>
<dbReference type="SUPFAM" id="SSF101386">
    <property type="entry name" value="all-alpha NTP pyrophosphatases"/>
    <property type="match status" value="1"/>
</dbReference>